<keyword evidence="2" id="KW-1185">Reference proteome</keyword>
<proteinExistence type="predicted"/>
<comment type="caution">
    <text evidence="1">The sequence shown here is derived from an EMBL/GenBank/DDBJ whole genome shotgun (WGS) entry which is preliminary data.</text>
</comment>
<reference evidence="1" key="2">
    <citation type="submission" date="2022-01" db="EMBL/GenBank/DDBJ databases">
        <authorList>
            <person name="Yamashiro T."/>
            <person name="Shiraishi A."/>
            <person name="Satake H."/>
            <person name="Nakayama K."/>
        </authorList>
    </citation>
    <scope>NUCLEOTIDE SEQUENCE</scope>
</reference>
<name>A0ABQ5E745_9ASTR</name>
<organism evidence="1 2">
    <name type="scientific">Tanacetum coccineum</name>
    <dbReference type="NCBI Taxonomy" id="301880"/>
    <lineage>
        <taxon>Eukaryota</taxon>
        <taxon>Viridiplantae</taxon>
        <taxon>Streptophyta</taxon>
        <taxon>Embryophyta</taxon>
        <taxon>Tracheophyta</taxon>
        <taxon>Spermatophyta</taxon>
        <taxon>Magnoliopsida</taxon>
        <taxon>eudicotyledons</taxon>
        <taxon>Gunneridae</taxon>
        <taxon>Pentapetalae</taxon>
        <taxon>asterids</taxon>
        <taxon>campanulids</taxon>
        <taxon>Asterales</taxon>
        <taxon>Asteraceae</taxon>
        <taxon>Asteroideae</taxon>
        <taxon>Anthemideae</taxon>
        <taxon>Anthemidinae</taxon>
        <taxon>Tanacetum</taxon>
    </lineage>
</organism>
<dbReference type="EMBL" id="BQNB010016004">
    <property type="protein sequence ID" value="GJT46667.1"/>
    <property type="molecule type" value="Genomic_DNA"/>
</dbReference>
<gene>
    <name evidence="1" type="ORF">Tco_0955382</name>
</gene>
<reference evidence="1" key="1">
    <citation type="journal article" date="2022" name="Int. J. Mol. Sci.">
        <title>Draft Genome of Tanacetum Coccineum: Genomic Comparison of Closely Related Tanacetum-Family Plants.</title>
        <authorList>
            <person name="Yamashiro T."/>
            <person name="Shiraishi A."/>
            <person name="Nakayama K."/>
            <person name="Satake H."/>
        </authorList>
    </citation>
    <scope>NUCLEOTIDE SEQUENCE</scope>
</reference>
<sequence>MYLVNKDLFYLMNRNSKMRKYVLSLHKIHVFPFLKNDLEELNTRWEIVVKRVDGDYSSFSKSDYKYLHKNDIEDMYLMCMNGKIKYQEIGILKSLIVFIGSNVIWERVHGYQLSLESYQLKVNLMAPKLTFPSIKEKKSYTITSLPFVGLIYDNIKKVKRIMIVDEIPKFCNVMLKRVLKEVKKINLNVKHGYANPPLNKEDAEFMVLYKEYILECLRHQDPMRCWDSYVNGRPL</sequence>
<accession>A0ABQ5E745</accession>
<evidence type="ECO:0000313" key="1">
    <source>
        <dbReference type="EMBL" id="GJT46667.1"/>
    </source>
</evidence>
<evidence type="ECO:0000313" key="2">
    <source>
        <dbReference type="Proteomes" id="UP001151760"/>
    </source>
</evidence>
<dbReference type="Proteomes" id="UP001151760">
    <property type="component" value="Unassembled WGS sequence"/>
</dbReference>
<protein>
    <submittedName>
        <fullName evidence="1">Uncharacterized protein</fullName>
    </submittedName>
</protein>